<accession>A0A0A9SMH8</accession>
<name>A0A0A9SMH8_ARUDO</name>
<protein>
    <submittedName>
        <fullName evidence="1">Uncharacterized protein</fullName>
    </submittedName>
</protein>
<dbReference type="EMBL" id="GBRH01224979">
    <property type="protein sequence ID" value="JAD72916.1"/>
    <property type="molecule type" value="Transcribed_RNA"/>
</dbReference>
<proteinExistence type="predicted"/>
<reference evidence="1" key="1">
    <citation type="submission" date="2014-09" db="EMBL/GenBank/DDBJ databases">
        <authorList>
            <person name="Magalhaes I.L.F."/>
            <person name="Oliveira U."/>
            <person name="Santos F.R."/>
            <person name="Vidigal T.H.D.A."/>
            <person name="Brescovit A.D."/>
            <person name="Santos A.J."/>
        </authorList>
    </citation>
    <scope>NUCLEOTIDE SEQUENCE</scope>
    <source>
        <tissue evidence="1">Shoot tissue taken approximately 20 cm above the soil surface</tissue>
    </source>
</reference>
<organism evidence="1">
    <name type="scientific">Arundo donax</name>
    <name type="common">Giant reed</name>
    <name type="synonym">Donax arundinaceus</name>
    <dbReference type="NCBI Taxonomy" id="35708"/>
    <lineage>
        <taxon>Eukaryota</taxon>
        <taxon>Viridiplantae</taxon>
        <taxon>Streptophyta</taxon>
        <taxon>Embryophyta</taxon>
        <taxon>Tracheophyta</taxon>
        <taxon>Spermatophyta</taxon>
        <taxon>Magnoliopsida</taxon>
        <taxon>Liliopsida</taxon>
        <taxon>Poales</taxon>
        <taxon>Poaceae</taxon>
        <taxon>PACMAD clade</taxon>
        <taxon>Arundinoideae</taxon>
        <taxon>Arundineae</taxon>
        <taxon>Arundo</taxon>
    </lineage>
</organism>
<dbReference type="AlphaFoldDB" id="A0A0A9SMH8"/>
<evidence type="ECO:0000313" key="1">
    <source>
        <dbReference type="EMBL" id="JAD72916.1"/>
    </source>
</evidence>
<reference evidence="1" key="2">
    <citation type="journal article" date="2015" name="Data Brief">
        <title>Shoot transcriptome of the giant reed, Arundo donax.</title>
        <authorList>
            <person name="Barrero R.A."/>
            <person name="Guerrero F.D."/>
            <person name="Moolhuijzen P."/>
            <person name="Goolsby J.A."/>
            <person name="Tidwell J."/>
            <person name="Bellgard S.E."/>
            <person name="Bellgard M.I."/>
        </authorList>
    </citation>
    <scope>NUCLEOTIDE SEQUENCE</scope>
    <source>
        <tissue evidence="1">Shoot tissue taken approximately 20 cm above the soil surface</tissue>
    </source>
</reference>
<sequence>MSWEQRTVDQYGNGRLLSVEHLTSLSNLRQSTKATVLHCHHY</sequence>